<feature type="domain" description="Glycosyltransferase subfamily 4-like N-terminal" evidence="4">
    <location>
        <begin position="27"/>
        <end position="186"/>
    </location>
</feature>
<dbReference type="Gene3D" id="3.40.50.2000">
    <property type="entry name" value="Glycogen Phosphorylase B"/>
    <property type="match status" value="2"/>
</dbReference>
<dbReference type="Proteomes" id="UP000305546">
    <property type="component" value="Unassembled WGS sequence"/>
</dbReference>
<dbReference type="Pfam" id="PF13439">
    <property type="entry name" value="Glyco_transf_4"/>
    <property type="match status" value="1"/>
</dbReference>
<feature type="transmembrane region" description="Helical" evidence="3">
    <location>
        <begin position="142"/>
        <end position="165"/>
    </location>
</feature>
<dbReference type="InterPro" id="IPR050194">
    <property type="entry name" value="Glycosyltransferase_grp1"/>
</dbReference>
<keyword evidence="1" id="KW-0328">Glycosyltransferase</keyword>
<comment type="caution">
    <text evidence="5">The sequence shown here is derived from an EMBL/GenBank/DDBJ whole genome shotgun (WGS) entry which is preliminary data.</text>
</comment>
<dbReference type="PANTHER" id="PTHR45947:SF3">
    <property type="entry name" value="SULFOQUINOVOSYL TRANSFERASE SQD2"/>
    <property type="match status" value="1"/>
</dbReference>
<proteinExistence type="predicted"/>
<dbReference type="SUPFAM" id="SSF53756">
    <property type="entry name" value="UDP-Glycosyltransferase/glycogen phosphorylase"/>
    <property type="match status" value="1"/>
</dbReference>
<evidence type="ECO:0000313" key="5">
    <source>
        <dbReference type="EMBL" id="TNC21876.1"/>
    </source>
</evidence>
<evidence type="ECO:0000256" key="3">
    <source>
        <dbReference type="SAM" id="Phobius"/>
    </source>
</evidence>
<name>A0A5C4LXV6_9PSEU</name>
<sequence>MAARGPVRPEAVMAVTVVHVIGGLGRGGAESVALELCRRIPADEVRQRFLTLGDGEGVLAPRFRDAGAEVGRCPVRPVLTFAPRLWWRLRATRPDVVMSHVSLVSGLVLAVAAAAGVPVRIARLHSEGDGRPATVRRTVQRALLRFALRLCATAVLGVTTAALAFSAPPRGDRRYRVLANGVDTDRFRVSPHLPDHPVFVHIGRCAPEKNRSFLLPVHAEARRMRPGTRLVVAGPGGWADLAPVPPRDPLIQLTGETDRVEEVLAGASVLLLPSHREGLPGVVLEALAAGVPVLASDLPGLRDLARQVEGLDLLPLAAGPRAWAAAALRLAAAPAGHRRRIAAAVRRSPFALDRNAEDWRRLWTSR</sequence>
<evidence type="ECO:0000256" key="1">
    <source>
        <dbReference type="ARBA" id="ARBA00022676"/>
    </source>
</evidence>
<organism evidence="5 6">
    <name type="scientific">Amycolatopsis alkalitolerans</name>
    <dbReference type="NCBI Taxonomy" id="2547244"/>
    <lineage>
        <taxon>Bacteria</taxon>
        <taxon>Bacillati</taxon>
        <taxon>Actinomycetota</taxon>
        <taxon>Actinomycetes</taxon>
        <taxon>Pseudonocardiales</taxon>
        <taxon>Pseudonocardiaceae</taxon>
        <taxon>Amycolatopsis</taxon>
    </lineage>
</organism>
<evidence type="ECO:0000259" key="4">
    <source>
        <dbReference type="Pfam" id="PF13439"/>
    </source>
</evidence>
<dbReference type="GO" id="GO:1901137">
    <property type="term" value="P:carbohydrate derivative biosynthetic process"/>
    <property type="evidence" value="ECO:0007669"/>
    <property type="project" value="UniProtKB-ARBA"/>
</dbReference>
<evidence type="ECO:0000256" key="2">
    <source>
        <dbReference type="ARBA" id="ARBA00022679"/>
    </source>
</evidence>
<dbReference type="Pfam" id="PF13692">
    <property type="entry name" value="Glyco_trans_1_4"/>
    <property type="match status" value="1"/>
</dbReference>
<feature type="transmembrane region" description="Helical" evidence="3">
    <location>
        <begin position="97"/>
        <end position="121"/>
    </location>
</feature>
<protein>
    <submittedName>
        <fullName evidence="5">Glycosyltransferase</fullName>
    </submittedName>
</protein>
<keyword evidence="3" id="KW-1133">Transmembrane helix</keyword>
<dbReference type="GO" id="GO:0016757">
    <property type="term" value="F:glycosyltransferase activity"/>
    <property type="evidence" value="ECO:0007669"/>
    <property type="project" value="UniProtKB-KW"/>
</dbReference>
<keyword evidence="6" id="KW-1185">Reference proteome</keyword>
<dbReference type="EMBL" id="VDFW01000030">
    <property type="protein sequence ID" value="TNC21876.1"/>
    <property type="molecule type" value="Genomic_DNA"/>
</dbReference>
<dbReference type="InterPro" id="IPR028098">
    <property type="entry name" value="Glyco_trans_4-like_N"/>
</dbReference>
<gene>
    <name evidence="5" type="ORF">FG385_26685</name>
</gene>
<keyword evidence="2 5" id="KW-0808">Transferase</keyword>
<dbReference type="PANTHER" id="PTHR45947">
    <property type="entry name" value="SULFOQUINOVOSYL TRANSFERASE SQD2"/>
    <property type="match status" value="1"/>
</dbReference>
<evidence type="ECO:0000313" key="6">
    <source>
        <dbReference type="Proteomes" id="UP000305546"/>
    </source>
</evidence>
<keyword evidence="3" id="KW-0812">Transmembrane</keyword>
<dbReference type="AlphaFoldDB" id="A0A5C4LXV6"/>
<reference evidence="5 6" key="1">
    <citation type="submission" date="2019-06" db="EMBL/GenBank/DDBJ databases">
        <title>Amycolatopsis alkalitolerans sp. nov., isolated from Gastrodia elata Blume.</title>
        <authorList>
            <person name="Narsing Rao M.P."/>
            <person name="Li W.J."/>
        </authorList>
    </citation>
    <scope>NUCLEOTIDE SEQUENCE [LARGE SCALE GENOMIC DNA]</scope>
    <source>
        <strain evidence="5 6">SYSUP0005</strain>
    </source>
</reference>
<keyword evidence="3" id="KW-0472">Membrane</keyword>
<accession>A0A5C4LXV6</accession>